<keyword evidence="5" id="KW-1185">Reference proteome</keyword>
<dbReference type="GO" id="GO:0045332">
    <property type="term" value="P:phospholipid translocation"/>
    <property type="evidence" value="ECO:0007669"/>
    <property type="project" value="TreeGrafter"/>
</dbReference>
<evidence type="ECO:0000256" key="2">
    <source>
        <dbReference type="ARBA" id="ARBA00023157"/>
    </source>
</evidence>
<dbReference type="Pfam" id="PF05254">
    <property type="entry name" value="UPF0203"/>
    <property type="match status" value="1"/>
</dbReference>
<evidence type="ECO:0008006" key="6">
    <source>
        <dbReference type="Google" id="ProtNLM"/>
    </source>
</evidence>
<dbReference type="Proteomes" id="UP001160148">
    <property type="component" value="Unassembled WGS sequence"/>
</dbReference>
<comment type="catalytic activity">
    <reaction evidence="3">
        <text>a 1,2-diacyl-sn-glycero-3-phosphate(in) = a 1,2-diacyl-sn-glycero-3-phosphate(out)</text>
        <dbReference type="Rhea" id="RHEA:36435"/>
        <dbReference type="ChEBI" id="CHEBI:58608"/>
    </reaction>
</comment>
<keyword evidence="2" id="KW-1015">Disulfide bond</keyword>
<dbReference type="AlphaFoldDB" id="A0AAV0WQL4"/>
<comment type="similarity">
    <text evidence="1">Belongs to the TRIAP1/MDM35 family.</text>
</comment>
<dbReference type="PANTHER" id="PTHR46403:SF1">
    <property type="entry name" value="TP53-REGULATED INHIBITOR OF APOPTOSIS 1"/>
    <property type="match status" value="1"/>
</dbReference>
<gene>
    <name evidence="4" type="ORF">MEUPH1_LOCUS13665</name>
</gene>
<accession>A0AAV0WQL4</accession>
<dbReference type="InterPro" id="IPR007918">
    <property type="entry name" value="MDM35_apoptosis"/>
</dbReference>
<comment type="caution">
    <text evidence="4">The sequence shown here is derived from an EMBL/GenBank/DDBJ whole genome shotgun (WGS) entry which is preliminary data.</text>
</comment>
<dbReference type="GO" id="GO:1990050">
    <property type="term" value="F:phosphatidic acid transfer activity"/>
    <property type="evidence" value="ECO:0007669"/>
    <property type="project" value="TreeGrafter"/>
</dbReference>
<organism evidence="4 5">
    <name type="scientific">Macrosiphum euphorbiae</name>
    <name type="common">potato aphid</name>
    <dbReference type="NCBI Taxonomy" id="13131"/>
    <lineage>
        <taxon>Eukaryota</taxon>
        <taxon>Metazoa</taxon>
        <taxon>Ecdysozoa</taxon>
        <taxon>Arthropoda</taxon>
        <taxon>Hexapoda</taxon>
        <taxon>Insecta</taxon>
        <taxon>Pterygota</taxon>
        <taxon>Neoptera</taxon>
        <taxon>Paraneoptera</taxon>
        <taxon>Hemiptera</taxon>
        <taxon>Sternorrhyncha</taxon>
        <taxon>Aphidomorpha</taxon>
        <taxon>Aphidoidea</taxon>
        <taxon>Aphididae</taxon>
        <taxon>Macrosiphini</taxon>
        <taxon>Macrosiphum</taxon>
    </lineage>
</organism>
<dbReference type="PANTHER" id="PTHR46403">
    <property type="entry name" value="TP53-REGULATED INHIBITOR OF APOPTOSIS 1"/>
    <property type="match status" value="1"/>
</dbReference>
<evidence type="ECO:0000313" key="4">
    <source>
        <dbReference type="EMBL" id="CAI6358113.1"/>
    </source>
</evidence>
<proteinExistence type="inferred from homology"/>
<name>A0AAV0WQL4_9HEMI</name>
<dbReference type="EMBL" id="CARXXK010000002">
    <property type="protein sequence ID" value="CAI6358113.1"/>
    <property type="molecule type" value="Genomic_DNA"/>
</dbReference>
<reference evidence="4 5" key="1">
    <citation type="submission" date="2023-01" db="EMBL/GenBank/DDBJ databases">
        <authorList>
            <person name="Whitehead M."/>
        </authorList>
    </citation>
    <scope>NUCLEOTIDE SEQUENCE [LARGE SCALE GENOMIC DNA]</scope>
</reference>
<dbReference type="GO" id="GO:0005829">
    <property type="term" value="C:cytosol"/>
    <property type="evidence" value="ECO:0007669"/>
    <property type="project" value="TreeGrafter"/>
</dbReference>
<protein>
    <recommendedName>
        <fullName evidence="6">TP53-regulated inhibitor of apoptosis 1</fullName>
    </recommendedName>
</protein>
<dbReference type="GO" id="GO:0005634">
    <property type="term" value="C:nucleus"/>
    <property type="evidence" value="ECO:0007669"/>
    <property type="project" value="TreeGrafter"/>
</dbReference>
<dbReference type="GO" id="GO:0005758">
    <property type="term" value="C:mitochondrial intermembrane space"/>
    <property type="evidence" value="ECO:0007669"/>
    <property type="project" value="TreeGrafter"/>
</dbReference>
<evidence type="ECO:0000256" key="3">
    <source>
        <dbReference type="ARBA" id="ARBA00023706"/>
    </source>
</evidence>
<evidence type="ECO:0000256" key="1">
    <source>
        <dbReference type="ARBA" id="ARBA00006196"/>
    </source>
</evidence>
<sequence length="99" mass="11674">MDDNNSSPTTTKVDRLNSFHPDCDELKHKYDQCFNVWFTEHYMNGHYNNEGCNKVFELYTDCVKRGMKEYGLQYEQTTTLHLGTNKEKTSPLKDTEKPK</sequence>
<evidence type="ECO:0000313" key="5">
    <source>
        <dbReference type="Proteomes" id="UP001160148"/>
    </source>
</evidence>